<evidence type="ECO:0000313" key="3">
    <source>
        <dbReference type="EMBL" id="WIX82801.1"/>
    </source>
</evidence>
<protein>
    <submittedName>
        <fullName evidence="3">Uncharacterized protein</fullName>
    </submittedName>
</protein>
<keyword evidence="4" id="KW-1185">Reference proteome</keyword>
<evidence type="ECO:0000256" key="2">
    <source>
        <dbReference type="SAM" id="Phobius"/>
    </source>
</evidence>
<feature type="transmembrane region" description="Helical" evidence="2">
    <location>
        <begin position="75"/>
        <end position="93"/>
    </location>
</feature>
<keyword evidence="2" id="KW-1133">Transmembrane helix</keyword>
<feature type="region of interest" description="Disordered" evidence="1">
    <location>
        <begin position="1"/>
        <end position="27"/>
    </location>
</feature>
<proteinExistence type="predicted"/>
<dbReference type="KEGG" id="acab:QRX50_19485"/>
<keyword evidence="2" id="KW-0812">Transmembrane</keyword>
<dbReference type="EMBL" id="CP127294">
    <property type="protein sequence ID" value="WIX82801.1"/>
    <property type="molecule type" value="Genomic_DNA"/>
</dbReference>
<accession>A0A9Y2IP30</accession>
<reference evidence="3 4" key="1">
    <citation type="submission" date="2023-06" db="EMBL/GenBank/DDBJ databases">
        <authorList>
            <person name="Oyuntsetseg B."/>
            <person name="Kim S.B."/>
        </authorList>
    </citation>
    <scope>NUCLEOTIDE SEQUENCE [LARGE SCALE GENOMIC DNA]</scope>
    <source>
        <strain evidence="3 4">2-15</strain>
    </source>
</reference>
<name>A0A9Y2IP30_9PSEU</name>
<evidence type="ECO:0000256" key="1">
    <source>
        <dbReference type="SAM" id="MobiDB-lite"/>
    </source>
</evidence>
<organism evidence="3 4">
    <name type="scientific">Amycolatopsis carbonis</name>
    <dbReference type="NCBI Taxonomy" id="715471"/>
    <lineage>
        <taxon>Bacteria</taxon>
        <taxon>Bacillati</taxon>
        <taxon>Actinomycetota</taxon>
        <taxon>Actinomycetes</taxon>
        <taxon>Pseudonocardiales</taxon>
        <taxon>Pseudonocardiaceae</taxon>
        <taxon>Amycolatopsis</taxon>
    </lineage>
</organism>
<evidence type="ECO:0000313" key="4">
    <source>
        <dbReference type="Proteomes" id="UP001236014"/>
    </source>
</evidence>
<sequence length="117" mass="12148">MTRPRPISPGLAVGASDGSARYATPDEADCPDAERMAARAAPPARQHRHFFARIGLALVVFAGACAGRALRGDTWWLILAGLFAVTSTGLARIGHVMRHRCSVGAHSGTRAAGGDSA</sequence>
<dbReference type="Proteomes" id="UP001236014">
    <property type="component" value="Chromosome"/>
</dbReference>
<feature type="transmembrane region" description="Helical" evidence="2">
    <location>
        <begin position="50"/>
        <end position="69"/>
    </location>
</feature>
<gene>
    <name evidence="3" type="ORF">QRX50_19485</name>
</gene>
<keyword evidence="2" id="KW-0472">Membrane</keyword>
<dbReference type="AlphaFoldDB" id="A0A9Y2IP30"/>
<dbReference type="RefSeq" id="WP_285973366.1">
    <property type="nucleotide sequence ID" value="NZ_CP127294.1"/>
</dbReference>